<evidence type="ECO:0000313" key="1">
    <source>
        <dbReference type="EMBL" id="QTE24447.1"/>
    </source>
</evidence>
<dbReference type="Proteomes" id="UP000663920">
    <property type="component" value="Chromosome"/>
</dbReference>
<keyword evidence="2" id="KW-1185">Reference proteome</keyword>
<gene>
    <name evidence="1" type="ORF">J3359_05350</name>
</gene>
<protein>
    <submittedName>
        <fullName evidence="1">DUF3781 domain-containing protein</fullName>
    </submittedName>
</protein>
<dbReference type="KEGG" id="pcea:J3359_05350"/>
<reference evidence="1 2" key="1">
    <citation type="submission" date="2021-03" db="EMBL/GenBank/DDBJ databases">
        <title>Complete genome of Polaribacter_sp.SM13.</title>
        <authorList>
            <person name="Jeong S.W."/>
            <person name="Bae J.W."/>
        </authorList>
    </citation>
    <scope>NUCLEOTIDE SEQUENCE [LARGE SCALE GENOMIC DNA]</scope>
    <source>
        <strain evidence="1 2">SM13</strain>
    </source>
</reference>
<dbReference type="Pfam" id="PF12636">
    <property type="entry name" value="DUF3781"/>
    <property type="match status" value="1"/>
</dbReference>
<dbReference type="AlphaFoldDB" id="A0A975CUI7"/>
<accession>A0A975CUI7</accession>
<sequence length="48" mass="5632">MARVLKETFIENYEKEGKSFYATSKKFNIKITISSNTFRIITVDKVIK</sequence>
<organism evidence="1 2">
    <name type="scientific">Polaribacter cellanae</name>
    <dbReference type="NCBI Taxonomy" id="2818493"/>
    <lineage>
        <taxon>Bacteria</taxon>
        <taxon>Pseudomonadati</taxon>
        <taxon>Bacteroidota</taxon>
        <taxon>Flavobacteriia</taxon>
        <taxon>Flavobacteriales</taxon>
        <taxon>Flavobacteriaceae</taxon>
    </lineage>
</organism>
<proteinExistence type="predicted"/>
<dbReference type="InterPro" id="IPR024229">
    <property type="entry name" value="DUF3781"/>
</dbReference>
<evidence type="ECO:0000313" key="2">
    <source>
        <dbReference type="Proteomes" id="UP000663920"/>
    </source>
</evidence>
<dbReference type="EMBL" id="CP071869">
    <property type="protein sequence ID" value="QTE24447.1"/>
    <property type="molecule type" value="Genomic_DNA"/>
</dbReference>
<name>A0A975CUI7_9FLAO</name>